<protein>
    <recommendedName>
        <fullName evidence="3">Maturase K</fullName>
    </recommendedName>
</protein>
<dbReference type="AlphaFoldDB" id="A0AAW1ID98"/>
<dbReference type="EMBL" id="JASPKY010000643">
    <property type="protein sequence ID" value="KAK9687444.1"/>
    <property type="molecule type" value="Genomic_DNA"/>
</dbReference>
<name>A0AAW1ID98_POPJA</name>
<sequence length="262" mass="31261">MKSFRFDDRRTDARYKSCYSDNYHLQFIFWSSGVKQTSLLECSFEQLKQYKEEENLDDFPQKSQLAAVYDFAMTFCVFALKSKPQNGLVKKFYNQWKLIFPPDIYPEFMRLEFLDLYFDCKCDMEEFCKKSNVLMRVYVRKYGEMIMKIYSTELMGFVRVARINKMDFLTSFILSKPDRSTELMGFVRVARINKMDFLTSFILSKPDRLSYCAVLKVLPGISSVKFTQEQPSLAKLMDRFRADPDPSVKLHYSYYLLYEYKD</sequence>
<proteinExistence type="predicted"/>
<evidence type="ECO:0000313" key="2">
    <source>
        <dbReference type="Proteomes" id="UP001458880"/>
    </source>
</evidence>
<comment type="caution">
    <text evidence="1">The sequence shown here is derived from an EMBL/GenBank/DDBJ whole genome shotgun (WGS) entry which is preliminary data.</text>
</comment>
<reference evidence="1 2" key="1">
    <citation type="journal article" date="2024" name="BMC Genomics">
        <title>De novo assembly and annotation of Popillia japonica's genome with initial clues to its potential as an invasive pest.</title>
        <authorList>
            <person name="Cucini C."/>
            <person name="Boschi S."/>
            <person name="Funari R."/>
            <person name="Cardaioli E."/>
            <person name="Iannotti N."/>
            <person name="Marturano G."/>
            <person name="Paoli F."/>
            <person name="Bruttini M."/>
            <person name="Carapelli A."/>
            <person name="Frati F."/>
            <person name="Nardi F."/>
        </authorList>
    </citation>
    <scope>NUCLEOTIDE SEQUENCE [LARGE SCALE GENOMIC DNA]</scope>
    <source>
        <strain evidence="1">DMR45628</strain>
    </source>
</reference>
<dbReference type="Proteomes" id="UP001458880">
    <property type="component" value="Unassembled WGS sequence"/>
</dbReference>
<evidence type="ECO:0008006" key="3">
    <source>
        <dbReference type="Google" id="ProtNLM"/>
    </source>
</evidence>
<evidence type="ECO:0000313" key="1">
    <source>
        <dbReference type="EMBL" id="KAK9687444.1"/>
    </source>
</evidence>
<gene>
    <name evidence="1" type="ORF">QE152_g36264</name>
</gene>
<accession>A0AAW1ID98</accession>
<keyword evidence="2" id="KW-1185">Reference proteome</keyword>
<organism evidence="1 2">
    <name type="scientific">Popillia japonica</name>
    <name type="common">Japanese beetle</name>
    <dbReference type="NCBI Taxonomy" id="7064"/>
    <lineage>
        <taxon>Eukaryota</taxon>
        <taxon>Metazoa</taxon>
        <taxon>Ecdysozoa</taxon>
        <taxon>Arthropoda</taxon>
        <taxon>Hexapoda</taxon>
        <taxon>Insecta</taxon>
        <taxon>Pterygota</taxon>
        <taxon>Neoptera</taxon>
        <taxon>Endopterygota</taxon>
        <taxon>Coleoptera</taxon>
        <taxon>Polyphaga</taxon>
        <taxon>Scarabaeiformia</taxon>
        <taxon>Scarabaeidae</taxon>
        <taxon>Rutelinae</taxon>
        <taxon>Popillia</taxon>
    </lineage>
</organism>